<evidence type="ECO:0000313" key="2">
    <source>
        <dbReference type="Proteomes" id="UP000463470"/>
    </source>
</evidence>
<dbReference type="OrthoDB" id="1797524at2"/>
<dbReference type="RefSeq" id="WP_161258602.1">
    <property type="nucleotide sequence ID" value="NZ_WXEY01000009.1"/>
</dbReference>
<proteinExistence type="predicted"/>
<accession>A0A845LAX2</accession>
<evidence type="ECO:0000313" key="1">
    <source>
        <dbReference type="EMBL" id="MZP30071.1"/>
    </source>
</evidence>
<dbReference type="Proteomes" id="UP000463470">
    <property type="component" value="Unassembled WGS sequence"/>
</dbReference>
<organism evidence="1 2">
    <name type="scientific">Heliomicrobium undosum</name>
    <dbReference type="NCBI Taxonomy" id="121734"/>
    <lineage>
        <taxon>Bacteria</taxon>
        <taxon>Bacillati</taxon>
        <taxon>Bacillota</taxon>
        <taxon>Clostridia</taxon>
        <taxon>Eubacteriales</taxon>
        <taxon>Heliobacteriaceae</taxon>
        <taxon>Heliomicrobium</taxon>
    </lineage>
</organism>
<dbReference type="EMBL" id="WXEY01000009">
    <property type="protein sequence ID" value="MZP30071.1"/>
    <property type="molecule type" value="Genomic_DNA"/>
</dbReference>
<protein>
    <submittedName>
        <fullName evidence="1">Uncharacterized protein</fullName>
    </submittedName>
</protein>
<reference evidence="1 2" key="1">
    <citation type="submission" date="2020-01" db="EMBL/GenBank/DDBJ databases">
        <title>Whole-genome sequence of Heliobacterium undosum DSM 13378.</title>
        <authorList>
            <person name="Kyndt J.A."/>
            <person name="Meyer T.E."/>
        </authorList>
    </citation>
    <scope>NUCLEOTIDE SEQUENCE [LARGE SCALE GENOMIC DNA]</scope>
    <source>
        <strain evidence="1 2">DSM 13378</strain>
    </source>
</reference>
<keyword evidence="2" id="KW-1185">Reference proteome</keyword>
<sequence>MSLYRFIASDNPLPEIDQSGFIRMKVRDLKKMIPVPRSPLPLASWDELDENTEVLYAESEEDTGGLHISICDNPPFGLERYITKAYVYWLGGRFHSKCVDQLHHYIQTNIREEDRVELWSIWFGDNPEAKLCKTIVLSELTVADLELLRSHWHCCIMIE</sequence>
<comment type="caution">
    <text evidence="1">The sequence shown here is derived from an EMBL/GenBank/DDBJ whole genome shotgun (WGS) entry which is preliminary data.</text>
</comment>
<name>A0A845LAX2_9FIRM</name>
<gene>
    <name evidence="1" type="ORF">GTO91_10170</name>
</gene>
<dbReference type="AlphaFoldDB" id="A0A845LAX2"/>